<dbReference type="GO" id="GO:0003677">
    <property type="term" value="F:DNA binding"/>
    <property type="evidence" value="ECO:0007669"/>
    <property type="project" value="TreeGrafter"/>
</dbReference>
<dbReference type="InterPro" id="IPR001525">
    <property type="entry name" value="C5_MeTfrase"/>
</dbReference>
<dbReference type="PROSITE" id="PS51679">
    <property type="entry name" value="SAM_MT_C5"/>
    <property type="match status" value="1"/>
</dbReference>
<dbReference type="Gene3D" id="3.40.50.150">
    <property type="entry name" value="Vaccinia Virus protein VP39"/>
    <property type="match status" value="1"/>
</dbReference>
<evidence type="ECO:0000313" key="8">
    <source>
        <dbReference type="EMBL" id="OGZ73461.1"/>
    </source>
</evidence>
<organism evidence="8 9">
    <name type="scientific">Candidatus Staskawiczbacteria bacterium RIFCSPLOWO2_01_FULL_38_12b</name>
    <dbReference type="NCBI Taxonomy" id="1802214"/>
    <lineage>
        <taxon>Bacteria</taxon>
        <taxon>Candidatus Staskawicziibacteriota</taxon>
    </lineage>
</organism>
<dbReference type="AlphaFoldDB" id="A0A1G2IG21"/>
<keyword evidence="3 5" id="KW-0949">S-adenosyl-L-methionine</keyword>
<proteinExistence type="inferred from homology"/>
<evidence type="ECO:0000256" key="4">
    <source>
        <dbReference type="ARBA" id="ARBA00022747"/>
    </source>
</evidence>
<gene>
    <name evidence="8" type="ORF">A2908_04225</name>
</gene>
<dbReference type="EC" id="2.1.1.37" evidence="7"/>
<evidence type="ECO:0000256" key="3">
    <source>
        <dbReference type="ARBA" id="ARBA00022691"/>
    </source>
</evidence>
<dbReference type="InterPro" id="IPR018117">
    <property type="entry name" value="C5_DNA_meth_AS"/>
</dbReference>
<dbReference type="InterPro" id="IPR029063">
    <property type="entry name" value="SAM-dependent_MTases_sf"/>
</dbReference>
<dbReference type="GO" id="GO:0032259">
    <property type="term" value="P:methylation"/>
    <property type="evidence" value="ECO:0007669"/>
    <property type="project" value="UniProtKB-KW"/>
</dbReference>
<dbReference type="Proteomes" id="UP000176774">
    <property type="component" value="Unassembled WGS sequence"/>
</dbReference>
<dbReference type="GO" id="GO:0003886">
    <property type="term" value="F:DNA (cytosine-5-)-methyltransferase activity"/>
    <property type="evidence" value="ECO:0007669"/>
    <property type="project" value="UniProtKB-EC"/>
</dbReference>
<protein>
    <recommendedName>
        <fullName evidence="7">Cytosine-specific methyltransferase</fullName>
        <ecNumber evidence="7">2.1.1.37</ecNumber>
    </recommendedName>
</protein>
<comment type="similarity">
    <text evidence="5 6">Belongs to the class I-like SAM-binding methyltransferase superfamily. C5-methyltransferase family.</text>
</comment>
<dbReference type="PRINTS" id="PR00105">
    <property type="entry name" value="C5METTRFRASE"/>
</dbReference>
<dbReference type="STRING" id="1802214.A2908_04225"/>
<keyword evidence="4" id="KW-0680">Restriction system</keyword>
<comment type="catalytic activity">
    <reaction evidence="7">
        <text>a 2'-deoxycytidine in DNA + S-adenosyl-L-methionine = a 5-methyl-2'-deoxycytidine in DNA + S-adenosyl-L-homocysteine + H(+)</text>
        <dbReference type="Rhea" id="RHEA:13681"/>
        <dbReference type="Rhea" id="RHEA-COMP:11369"/>
        <dbReference type="Rhea" id="RHEA-COMP:11370"/>
        <dbReference type="ChEBI" id="CHEBI:15378"/>
        <dbReference type="ChEBI" id="CHEBI:57856"/>
        <dbReference type="ChEBI" id="CHEBI:59789"/>
        <dbReference type="ChEBI" id="CHEBI:85452"/>
        <dbReference type="ChEBI" id="CHEBI:85454"/>
        <dbReference type="EC" id="2.1.1.37"/>
    </reaction>
</comment>
<feature type="active site" evidence="5">
    <location>
        <position position="95"/>
    </location>
</feature>
<evidence type="ECO:0000256" key="7">
    <source>
        <dbReference type="RuleBase" id="RU000417"/>
    </source>
</evidence>
<dbReference type="NCBIfam" id="TIGR00675">
    <property type="entry name" value="dcm"/>
    <property type="match status" value="1"/>
</dbReference>
<evidence type="ECO:0000256" key="5">
    <source>
        <dbReference type="PROSITE-ProRule" id="PRU01016"/>
    </source>
</evidence>
<keyword evidence="1 5" id="KW-0489">Methyltransferase</keyword>
<dbReference type="GO" id="GO:0009307">
    <property type="term" value="P:DNA restriction-modification system"/>
    <property type="evidence" value="ECO:0007669"/>
    <property type="project" value="UniProtKB-KW"/>
</dbReference>
<evidence type="ECO:0000313" key="9">
    <source>
        <dbReference type="Proteomes" id="UP000176774"/>
    </source>
</evidence>
<dbReference type="InterPro" id="IPR050390">
    <property type="entry name" value="C5-Methyltransferase"/>
</dbReference>
<keyword evidence="2 5" id="KW-0808">Transferase</keyword>
<sequence length="323" mass="36894">MNKKYSIVSLFAGCGGLDLGFAGNFNIFGKNFEKRNFDLVWANDIDENACFTFRKNLKKPIVCGDIVKLLNNNYPDLFSSKMPQSVDVVVGGFPCQDFSLAGKRKGFETKRGNLYKSMVETVRRLRPALFLAENVKGLLSMNGGKAIEIIKKDFADLDYDVEYKLFHVADFGVPENRERVIIVGTDKKRNLPKFTFPEPIFTKEKRMTLSEAIGDLEEIKEGEIHNHFWSKAKYFHGTQGNSFVNKDKIGPTMRAEHHGNIEFHWNKKRRLSAREAARIQSFPDDFIFYPSTSSAYKQIGNAVPPVFAWHIAEKVENFLNQNL</sequence>
<dbReference type="CDD" id="cd00315">
    <property type="entry name" value="Cyt_C5_DNA_methylase"/>
    <property type="match status" value="1"/>
</dbReference>
<evidence type="ECO:0000256" key="2">
    <source>
        <dbReference type="ARBA" id="ARBA00022679"/>
    </source>
</evidence>
<name>A0A1G2IG21_9BACT</name>
<evidence type="ECO:0000256" key="1">
    <source>
        <dbReference type="ARBA" id="ARBA00022603"/>
    </source>
</evidence>
<reference evidence="8 9" key="1">
    <citation type="journal article" date="2016" name="Nat. Commun.">
        <title>Thousands of microbial genomes shed light on interconnected biogeochemical processes in an aquifer system.</title>
        <authorList>
            <person name="Anantharaman K."/>
            <person name="Brown C.T."/>
            <person name="Hug L.A."/>
            <person name="Sharon I."/>
            <person name="Castelle C.J."/>
            <person name="Probst A.J."/>
            <person name="Thomas B.C."/>
            <person name="Singh A."/>
            <person name="Wilkins M.J."/>
            <person name="Karaoz U."/>
            <person name="Brodie E.L."/>
            <person name="Williams K.H."/>
            <person name="Hubbard S.S."/>
            <person name="Banfield J.F."/>
        </authorList>
    </citation>
    <scope>NUCLEOTIDE SEQUENCE [LARGE SCALE GENOMIC DNA]</scope>
</reference>
<dbReference type="PANTHER" id="PTHR10629:SF52">
    <property type="entry name" value="DNA (CYTOSINE-5)-METHYLTRANSFERASE 1"/>
    <property type="match status" value="1"/>
</dbReference>
<dbReference type="PROSITE" id="PS00094">
    <property type="entry name" value="C5_MTASE_1"/>
    <property type="match status" value="1"/>
</dbReference>
<accession>A0A1G2IG21</accession>
<comment type="caution">
    <text evidence="8">The sequence shown here is derived from an EMBL/GenBank/DDBJ whole genome shotgun (WGS) entry which is preliminary data.</text>
</comment>
<dbReference type="PANTHER" id="PTHR10629">
    <property type="entry name" value="CYTOSINE-SPECIFIC METHYLTRANSFERASE"/>
    <property type="match status" value="1"/>
</dbReference>
<evidence type="ECO:0000256" key="6">
    <source>
        <dbReference type="RuleBase" id="RU000416"/>
    </source>
</evidence>
<dbReference type="SUPFAM" id="SSF53335">
    <property type="entry name" value="S-adenosyl-L-methionine-dependent methyltransferases"/>
    <property type="match status" value="1"/>
</dbReference>
<dbReference type="GO" id="GO:0044027">
    <property type="term" value="P:negative regulation of gene expression via chromosomal CpG island methylation"/>
    <property type="evidence" value="ECO:0007669"/>
    <property type="project" value="TreeGrafter"/>
</dbReference>
<dbReference type="Pfam" id="PF00145">
    <property type="entry name" value="DNA_methylase"/>
    <property type="match status" value="2"/>
</dbReference>
<dbReference type="EMBL" id="MHPA01000012">
    <property type="protein sequence ID" value="OGZ73461.1"/>
    <property type="molecule type" value="Genomic_DNA"/>
</dbReference>
<dbReference type="Gene3D" id="3.90.120.10">
    <property type="entry name" value="DNA Methylase, subunit A, domain 2"/>
    <property type="match status" value="1"/>
</dbReference>